<dbReference type="EMBL" id="BOPO01000007">
    <property type="protein sequence ID" value="GIL25549.1"/>
    <property type="molecule type" value="Genomic_DNA"/>
</dbReference>
<dbReference type="Proteomes" id="UP000614996">
    <property type="component" value="Unassembled WGS sequence"/>
</dbReference>
<name>A0A8J4A8B7_9ACTN</name>
<proteinExistence type="predicted"/>
<sequence>MSPAIWIAVGVAVLCALAPITQGGLRRSNEKHLQGYVRKVRLPLPAELRAPLLRRIAARERWSVLGGSVAFTVAFVVVLAAGWREQTGVVTMLALGIGASVGGVAAIMTGRHALNPDAPRVARARATSLRDYLTPGELLTIRLAPVAALASVVAATVLLAVLSPGRTSGAGAGPSTVAWVAAAATLLVWAASELVARRVLLRPQHAASQLELAWDDICRADALRGLFANAVIMAVVTSITALFAVGMTVTDPQVRHGAMDLTLVLGLVMLAVSTAAILGMLVPGFVAHTGPYRQRVLRRLWAGSELTGAGS</sequence>
<protein>
    <submittedName>
        <fullName evidence="2">Uncharacterized protein</fullName>
    </submittedName>
</protein>
<reference evidence="3" key="1">
    <citation type="journal article" date="2021" name="Int. J. Syst. Evol. Microbiol.">
        <title>Actinocatenispora comari sp. nov., an endophytic actinomycete isolated from aerial parts of Comarum salesowianum.</title>
        <authorList>
            <person name="Oyunbileg N."/>
            <person name="Iizaka Y."/>
            <person name="Hamada M."/>
            <person name="Davaapurev B.O."/>
            <person name="Fukumoto A."/>
            <person name="Tsetseg B."/>
            <person name="Kato F."/>
            <person name="Tamura T."/>
            <person name="Batkhuu J."/>
            <person name="Anzai Y."/>
        </authorList>
    </citation>
    <scope>NUCLEOTIDE SEQUENCE [LARGE SCALE GENOMIC DNA]</scope>
    <source>
        <strain evidence="3">NUM-2625</strain>
    </source>
</reference>
<feature type="transmembrane region" description="Helical" evidence="1">
    <location>
        <begin position="176"/>
        <end position="196"/>
    </location>
</feature>
<dbReference type="RefSeq" id="WP_207123164.1">
    <property type="nucleotide sequence ID" value="NZ_BOPO01000007.1"/>
</dbReference>
<keyword evidence="3" id="KW-1185">Reference proteome</keyword>
<accession>A0A8J4A8B7</accession>
<keyword evidence="1" id="KW-1133">Transmembrane helix</keyword>
<feature type="transmembrane region" description="Helical" evidence="1">
    <location>
        <begin position="6"/>
        <end position="25"/>
    </location>
</feature>
<keyword evidence="1" id="KW-0472">Membrane</keyword>
<feature type="transmembrane region" description="Helical" evidence="1">
    <location>
        <begin position="62"/>
        <end position="83"/>
    </location>
</feature>
<feature type="transmembrane region" description="Helical" evidence="1">
    <location>
        <begin position="89"/>
        <end position="110"/>
    </location>
</feature>
<evidence type="ECO:0000256" key="1">
    <source>
        <dbReference type="SAM" id="Phobius"/>
    </source>
</evidence>
<evidence type="ECO:0000313" key="2">
    <source>
        <dbReference type="EMBL" id="GIL25549.1"/>
    </source>
</evidence>
<feature type="transmembrane region" description="Helical" evidence="1">
    <location>
        <begin position="226"/>
        <end position="249"/>
    </location>
</feature>
<feature type="transmembrane region" description="Helical" evidence="1">
    <location>
        <begin position="261"/>
        <end position="286"/>
    </location>
</feature>
<comment type="caution">
    <text evidence="2">The sequence shown here is derived from an EMBL/GenBank/DDBJ whole genome shotgun (WGS) entry which is preliminary data.</text>
</comment>
<evidence type="ECO:0000313" key="3">
    <source>
        <dbReference type="Proteomes" id="UP000614996"/>
    </source>
</evidence>
<feature type="transmembrane region" description="Helical" evidence="1">
    <location>
        <begin position="143"/>
        <end position="164"/>
    </location>
</feature>
<keyword evidence="1" id="KW-0812">Transmembrane</keyword>
<dbReference type="AlphaFoldDB" id="A0A8J4A8B7"/>
<gene>
    <name evidence="2" type="ORF">NUM_08030</name>
</gene>
<organism evidence="2 3">
    <name type="scientific">Actinocatenispora comari</name>
    <dbReference type="NCBI Taxonomy" id="2807577"/>
    <lineage>
        <taxon>Bacteria</taxon>
        <taxon>Bacillati</taxon>
        <taxon>Actinomycetota</taxon>
        <taxon>Actinomycetes</taxon>
        <taxon>Micromonosporales</taxon>
        <taxon>Micromonosporaceae</taxon>
        <taxon>Actinocatenispora</taxon>
    </lineage>
</organism>